<sequence length="499" mass="58053">MLYLKIIAISCCVVLWNSAVRPTAASVDLDVHPEHLPYILFSEDRNSTHCWGYESNCDTQHRYSDPVCPGPDNGWAPSKQAQIGIFYDQGDFGYVRQQREEITYMCEPTDQDDSSLECTNHLKFCRGRNIMINFTNTLNKNRPVRYQMDVLNEGQIGGKCKFHKEKLDAQCDHLSPLQSWSPELRFFIPINHYPGKCDLIITEPTVIMKIDATVNMYHHFCDFLNLYASQHMNNSGSNMFSKDIHVLIWESLAYESAFSETFEAFTIYPVWNLNTFRGQVVCFNNIVLPLLPRMIFGLYYNTPLIDGCEKSGLFKAFSQHVLYRLNIHQTPDINKKIRITFLSRNTKYRNVLNENELIAALSNEPNYEVKKVIYSSKYLTFKEQIRITYNTDIFIGMHGAGLTHLLFLPDWAVLFELYNCEDEHCYKDLARLRGVKYITWRDMNKLKMEDKGNHPDQGAHAKFTNYSFDKSEFLDLVKEGAKHVQNQKYGYSPETHNEL</sequence>
<protein>
    <recommendedName>
        <fullName evidence="7">EGF domain-specific O-linked N-acetylglucosamine transferase</fullName>
        <ecNumber evidence="1">2.4.1.255</ecNumber>
    </recommendedName>
    <alternativeName>
        <fullName evidence="8">Extracellular O-linked N-acetylglucosamine transferase</fullName>
    </alternativeName>
</protein>
<evidence type="ECO:0000313" key="13">
    <source>
        <dbReference type="EMBL" id="MBY71682.1"/>
    </source>
</evidence>
<evidence type="ECO:0000313" key="15">
    <source>
        <dbReference type="RefSeq" id="XP_025417820.1"/>
    </source>
</evidence>
<name>A0A2S2Q388_9HEMI</name>
<dbReference type="OrthoDB" id="529273at2759"/>
<feature type="chain" id="PRO_5044579011" description="EGF domain-specific O-linked N-acetylglucosamine transferase" evidence="11">
    <location>
        <begin position="26"/>
        <end position="499"/>
    </location>
</feature>
<keyword evidence="3 13" id="KW-0808">Transferase</keyword>
<dbReference type="Proteomes" id="UP000694846">
    <property type="component" value="Unplaced"/>
</dbReference>
<evidence type="ECO:0000256" key="6">
    <source>
        <dbReference type="ARBA" id="ARBA00023180"/>
    </source>
</evidence>
<evidence type="ECO:0000256" key="5">
    <source>
        <dbReference type="ARBA" id="ARBA00022824"/>
    </source>
</evidence>
<keyword evidence="5" id="KW-0256">Endoplasmic reticulum</keyword>
<dbReference type="EMBL" id="GGMS01002479">
    <property type="protein sequence ID" value="MBY71682.1"/>
    <property type="molecule type" value="Transcribed_RNA"/>
</dbReference>
<evidence type="ECO:0000256" key="4">
    <source>
        <dbReference type="ARBA" id="ARBA00022729"/>
    </source>
</evidence>
<evidence type="ECO:0000313" key="14">
    <source>
        <dbReference type="Proteomes" id="UP000694846"/>
    </source>
</evidence>
<dbReference type="EC" id="2.4.1.255" evidence="1"/>
<dbReference type="Pfam" id="PF04577">
    <property type="entry name" value="Glyco_transf_61"/>
    <property type="match status" value="1"/>
</dbReference>
<proteinExistence type="predicted"/>
<feature type="domain" description="Glycosyltransferase 61 catalytic" evidence="12">
    <location>
        <begin position="321"/>
        <end position="413"/>
    </location>
</feature>
<keyword evidence="6" id="KW-0325">Glycoprotein</keyword>
<dbReference type="InterPro" id="IPR049625">
    <property type="entry name" value="Glyco_transf_61_cat"/>
</dbReference>
<dbReference type="GO" id="GO:0097363">
    <property type="term" value="F:protein O-acetylglucosaminyltransferase activity"/>
    <property type="evidence" value="ECO:0007669"/>
    <property type="project" value="UniProtKB-EC"/>
</dbReference>
<accession>A0A2S2Q388</accession>
<evidence type="ECO:0000256" key="8">
    <source>
        <dbReference type="ARBA" id="ARBA00042574"/>
    </source>
</evidence>
<dbReference type="GO" id="GO:0005788">
    <property type="term" value="C:endoplasmic reticulum lumen"/>
    <property type="evidence" value="ECO:0007669"/>
    <property type="project" value="TreeGrafter"/>
</dbReference>
<gene>
    <name evidence="13" type="primary">AER61</name>
    <name evidence="15 16" type="synonym">LOC112688706</name>
    <name evidence="13" type="ORF">g.43441</name>
</gene>
<dbReference type="RefSeq" id="XP_025417821.1">
    <property type="nucleotide sequence ID" value="XM_025562036.1"/>
</dbReference>
<feature type="signal peptide" evidence="11">
    <location>
        <begin position="1"/>
        <end position="25"/>
    </location>
</feature>
<keyword evidence="14" id="KW-1185">Reference proteome</keyword>
<evidence type="ECO:0000256" key="2">
    <source>
        <dbReference type="ARBA" id="ARBA00022676"/>
    </source>
</evidence>
<dbReference type="InterPro" id="IPR007657">
    <property type="entry name" value="Glycosyltransferase_61"/>
</dbReference>
<dbReference type="RefSeq" id="XP_025417820.1">
    <property type="nucleotide sequence ID" value="XM_025562035.1"/>
</dbReference>
<evidence type="ECO:0000256" key="10">
    <source>
        <dbReference type="ARBA" id="ARBA00049432"/>
    </source>
</evidence>
<evidence type="ECO:0000256" key="11">
    <source>
        <dbReference type="SAM" id="SignalP"/>
    </source>
</evidence>
<dbReference type="PANTHER" id="PTHR20961:SF148">
    <property type="entry name" value="EGF DOMAIN-SPECIFIC O-LINKED N-ACETYLGLUCOSAMINE TRANSFERASE"/>
    <property type="match status" value="1"/>
</dbReference>
<comment type="catalytic activity">
    <reaction evidence="9">
        <text>L-seryl-[protein] + UDP-N-acetyl-alpha-D-glucosamine = 3-O-(N-acetyl-beta-D-glucosaminyl)-L-seryl-[protein] + UDP + H(+)</text>
        <dbReference type="Rhea" id="RHEA:48904"/>
        <dbReference type="Rhea" id="RHEA-COMP:9863"/>
        <dbReference type="Rhea" id="RHEA-COMP:12251"/>
        <dbReference type="ChEBI" id="CHEBI:15378"/>
        <dbReference type="ChEBI" id="CHEBI:29999"/>
        <dbReference type="ChEBI" id="CHEBI:57705"/>
        <dbReference type="ChEBI" id="CHEBI:58223"/>
        <dbReference type="ChEBI" id="CHEBI:90838"/>
        <dbReference type="EC" id="2.4.1.255"/>
    </reaction>
</comment>
<keyword evidence="2" id="KW-0328">Glycosyltransferase</keyword>
<dbReference type="PANTHER" id="PTHR20961">
    <property type="entry name" value="GLYCOSYLTRANSFERASE"/>
    <property type="match status" value="1"/>
</dbReference>
<evidence type="ECO:0000259" key="12">
    <source>
        <dbReference type="Pfam" id="PF04577"/>
    </source>
</evidence>
<organism evidence="13">
    <name type="scientific">Sipha flava</name>
    <name type="common">yellow sugarcane aphid</name>
    <dbReference type="NCBI Taxonomy" id="143950"/>
    <lineage>
        <taxon>Eukaryota</taxon>
        <taxon>Metazoa</taxon>
        <taxon>Ecdysozoa</taxon>
        <taxon>Arthropoda</taxon>
        <taxon>Hexapoda</taxon>
        <taxon>Insecta</taxon>
        <taxon>Pterygota</taxon>
        <taxon>Neoptera</taxon>
        <taxon>Paraneoptera</taxon>
        <taxon>Hemiptera</taxon>
        <taxon>Sternorrhyncha</taxon>
        <taxon>Aphidomorpha</taxon>
        <taxon>Aphidoidea</taxon>
        <taxon>Aphididae</taxon>
        <taxon>Sipha</taxon>
    </lineage>
</organism>
<evidence type="ECO:0000313" key="16">
    <source>
        <dbReference type="RefSeq" id="XP_025417821.1"/>
    </source>
</evidence>
<dbReference type="AlphaFoldDB" id="A0A2S2Q388"/>
<evidence type="ECO:0000256" key="9">
    <source>
        <dbReference type="ARBA" id="ARBA00048317"/>
    </source>
</evidence>
<reference evidence="13" key="1">
    <citation type="submission" date="2018-04" db="EMBL/GenBank/DDBJ databases">
        <title>Transcriptome assembly of Sipha flava.</title>
        <authorList>
            <person name="Scully E.D."/>
            <person name="Geib S.M."/>
            <person name="Palmer N.A."/>
            <person name="Koch K."/>
            <person name="Bradshaw J."/>
            <person name="Heng-Moss T."/>
            <person name="Sarath G."/>
        </authorList>
    </citation>
    <scope>NUCLEOTIDE SEQUENCE</scope>
</reference>
<evidence type="ECO:0000256" key="3">
    <source>
        <dbReference type="ARBA" id="ARBA00022679"/>
    </source>
</evidence>
<keyword evidence="4 11" id="KW-0732">Signal</keyword>
<evidence type="ECO:0000256" key="7">
    <source>
        <dbReference type="ARBA" id="ARBA00040944"/>
    </source>
</evidence>
<comment type="catalytic activity">
    <reaction evidence="10">
        <text>L-threonyl-[protein] + UDP-N-acetyl-alpha-D-glucosamine = 3-O-(N-acetyl-beta-D-glucosaminyl)-L-threonyl-[protein] + UDP + H(+)</text>
        <dbReference type="Rhea" id="RHEA:48908"/>
        <dbReference type="Rhea" id="RHEA-COMP:11060"/>
        <dbReference type="Rhea" id="RHEA-COMP:12252"/>
        <dbReference type="ChEBI" id="CHEBI:15378"/>
        <dbReference type="ChEBI" id="CHEBI:30013"/>
        <dbReference type="ChEBI" id="CHEBI:57705"/>
        <dbReference type="ChEBI" id="CHEBI:58223"/>
        <dbReference type="ChEBI" id="CHEBI:90840"/>
        <dbReference type="EC" id="2.4.1.255"/>
    </reaction>
</comment>
<evidence type="ECO:0000256" key="1">
    <source>
        <dbReference type="ARBA" id="ARBA00011970"/>
    </source>
</evidence>
<reference evidence="15 16" key="2">
    <citation type="submission" date="2025-04" db="UniProtKB">
        <authorList>
            <consortium name="RefSeq"/>
        </authorList>
    </citation>
    <scope>IDENTIFICATION</scope>
    <source>
        <tissue evidence="15 16">Whole body</tissue>
    </source>
</reference>